<feature type="compositionally biased region" description="Low complexity" evidence="1">
    <location>
        <begin position="87"/>
        <end position="107"/>
    </location>
</feature>
<feature type="region of interest" description="Disordered" evidence="1">
    <location>
        <begin position="1"/>
        <end position="130"/>
    </location>
</feature>
<sequence length="278" mass="30959">MSVLKPFRERLMSISVPSTPIDLAAATSPSPNTPNSSPSSATNSPDDEPETPPDWSPTKSPNGSGGGVFSKFKSSNSFPLHSKKWPTTESRPSISTTSSSLGFTTPTWGSGLIDSRPRLTSRAHTAPPTFRRRIYRRDAAEQEYDGMPHERKAAANARVNNMRIYLGLKELDLSNFAMKIPTKKTNKNDGAEVEEAAQLNTTVPTPEAINTPPFRLILLRITFSFNIESSLFGISQQDRKAEREYGKPEKCEDDEAEPEGEDVERHFRRSRRLMFVNE</sequence>
<comment type="caution">
    <text evidence="2">The sequence shown here is derived from an EMBL/GenBank/DDBJ whole genome shotgun (WGS) entry which is preliminary data.</text>
</comment>
<dbReference type="EMBL" id="JAPEUY010000004">
    <property type="protein sequence ID" value="KAJ4373939.1"/>
    <property type="molecule type" value="Genomic_DNA"/>
</dbReference>
<proteinExistence type="predicted"/>
<reference evidence="2" key="1">
    <citation type="submission" date="2022-10" db="EMBL/GenBank/DDBJ databases">
        <title>Tapping the CABI collections for fungal endophytes: first genome assemblies for Collariella, Neodidymelliopsis, Ascochyta clinopodiicola, Didymella pomorum, Didymosphaeria variabile, Neocosmospora piperis and Neocucurbitaria cava.</title>
        <authorList>
            <person name="Hill R."/>
        </authorList>
    </citation>
    <scope>NUCLEOTIDE SEQUENCE</scope>
    <source>
        <strain evidence="2">IMI 356814</strain>
    </source>
</reference>
<accession>A0A9W9CPV3</accession>
<feature type="compositionally biased region" description="Basic and acidic residues" evidence="1">
    <location>
        <begin position="1"/>
        <end position="11"/>
    </location>
</feature>
<feature type="compositionally biased region" description="Low complexity" evidence="1">
    <location>
        <begin position="24"/>
        <end position="44"/>
    </location>
</feature>
<organism evidence="2 3">
    <name type="scientific">Neocucurbitaria cava</name>
    <dbReference type="NCBI Taxonomy" id="798079"/>
    <lineage>
        <taxon>Eukaryota</taxon>
        <taxon>Fungi</taxon>
        <taxon>Dikarya</taxon>
        <taxon>Ascomycota</taxon>
        <taxon>Pezizomycotina</taxon>
        <taxon>Dothideomycetes</taxon>
        <taxon>Pleosporomycetidae</taxon>
        <taxon>Pleosporales</taxon>
        <taxon>Pleosporineae</taxon>
        <taxon>Cucurbitariaceae</taxon>
        <taxon>Neocucurbitaria</taxon>
    </lineage>
</organism>
<evidence type="ECO:0000256" key="1">
    <source>
        <dbReference type="SAM" id="MobiDB-lite"/>
    </source>
</evidence>
<dbReference type="Proteomes" id="UP001140560">
    <property type="component" value="Unassembled WGS sequence"/>
</dbReference>
<feature type="compositionally biased region" description="Low complexity" evidence="1">
    <location>
        <begin position="69"/>
        <end position="78"/>
    </location>
</feature>
<gene>
    <name evidence="2" type="ORF">N0V83_002678</name>
</gene>
<feature type="compositionally biased region" description="Acidic residues" evidence="1">
    <location>
        <begin position="251"/>
        <end position="262"/>
    </location>
</feature>
<dbReference type="AlphaFoldDB" id="A0A9W9CPV3"/>
<feature type="compositionally biased region" description="Basic and acidic residues" evidence="1">
    <location>
        <begin position="237"/>
        <end position="250"/>
    </location>
</feature>
<keyword evidence="3" id="KW-1185">Reference proteome</keyword>
<evidence type="ECO:0000313" key="3">
    <source>
        <dbReference type="Proteomes" id="UP001140560"/>
    </source>
</evidence>
<feature type="region of interest" description="Disordered" evidence="1">
    <location>
        <begin position="236"/>
        <end position="263"/>
    </location>
</feature>
<protein>
    <submittedName>
        <fullName evidence="2">Uncharacterized protein</fullName>
    </submittedName>
</protein>
<evidence type="ECO:0000313" key="2">
    <source>
        <dbReference type="EMBL" id="KAJ4373939.1"/>
    </source>
</evidence>
<name>A0A9W9CPV3_9PLEO</name>